<accession>A9KC12</accession>
<feature type="domain" description="Metallo-beta-lactamase" evidence="1">
    <location>
        <begin position="21"/>
        <end position="173"/>
    </location>
</feature>
<gene>
    <name evidence="2" type="ordered locus">CBUD_0284</name>
</gene>
<evidence type="ECO:0000313" key="3">
    <source>
        <dbReference type="Proteomes" id="UP000008555"/>
    </source>
</evidence>
<dbReference type="AlphaFoldDB" id="A9KC12"/>
<dbReference type="SMART" id="SM00849">
    <property type="entry name" value="Lactamase_B"/>
    <property type="match status" value="1"/>
</dbReference>
<organism evidence="2 3">
    <name type="scientific">Coxiella burnetii (strain Dugway 5J108-111)</name>
    <dbReference type="NCBI Taxonomy" id="434922"/>
    <lineage>
        <taxon>Bacteria</taxon>
        <taxon>Pseudomonadati</taxon>
        <taxon>Pseudomonadota</taxon>
        <taxon>Gammaproteobacteria</taxon>
        <taxon>Legionellales</taxon>
        <taxon>Coxiellaceae</taxon>
        <taxon>Coxiella</taxon>
    </lineage>
</organism>
<dbReference type="Gene3D" id="3.60.15.10">
    <property type="entry name" value="Ribonuclease Z/Hydroxyacylglutathione hydrolase-like"/>
    <property type="match status" value="1"/>
</dbReference>
<dbReference type="HOGENOM" id="CLU_1155707_0_0_6"/>
<dbReference type="KEGG" id="cbd:CBUD_0284"/>
<dbReference type="Pfam" id="PF12706">
    <property type="entry name" value="Lactamase_B_2"/>
    <property type="match status" value="1"/>
</dbReference>
<dbReference type="SUPFAM" id="SSF56281">
    <property type="entry name" value="Metallo-hydrolase/oxidoreductase"/>
    <property type="match status" value="1"/>
</dbReference>
<reference evidence="2 3" key="1">
    <citation type="journal article" date="2009" name="Infect. Immun.">
        <title>Comparative genomics reveal extensive transposon-mediated genomic plasticity and diversity among potential effector proteins within the genus Coxiella.</title>
        <authorList>
            <person name="Beare P.A."/>
            <person name="Unsworth N."/>
            <person name="Andoh M."/>
            <person name="Voth D.E."/>
            <person name="Omsland A."/>
            <person name="Gilk S.D."/>
            <person name="Williams K.P."/>
            <person name="Sobral B.W."/>
            <person name="Kupko J.J.III."/>
            <person name="Porcella S.F."/>
            <person name="Samuel J.E."/>
            <person name="Heinzen R.A."/>
        </authorList>
    </citation>
    <scope>NUCLEOTIDE SEQUENCE [LARGE SCALE GENOMIC DNA]</scope>
    <source>
        <strain evidence="2 3">Dugway 5J108-111</strain>
    </source>
</reference>
<sequence>MKIKILGTRGEIEPSAPYHSHHSGVLVDDIFLFDLGEEAFLTYQPKYILITHLHPDHAFFVREPKKDYTIDAPLFAPESFKGNLWVKALTQPKSFGSYEITPIPTHHSHKVNSQAYLIKKGKEKMLYTGDMIWINKEYHHLLENLDLVITEGSFIQKGGRIRRHEESKKIYGHTGIPNLLNFFKPYTRHLIFVHFGSWFYQNMPSARKKLITLGKEHGINVYVGHDGMTLDTKNLE</sequence>
<evidence type="ECO:0000313" key="2">
    <source>
        <dbReference type="EMBL" id="ABS77099.1"/>
    </source>
</evidence>
<dbReference type="RefSeq" id="WP_005770491.1">
    <property type="nucleotide sequence ID" value="NC_009727.1"/>
</dbReference>
<evidence type="ECO:0000259" key="1">
    <source>
        <dbReference type="SMART" id="SM00849"/>
    </source>
</evidence>
<dbReference type="PANTHER" id="PTHR42663:SF6">
    <property type="entry name" value="HYDROLASE C777.06C-RELATED"/>
    <property type="match status" value="1"/>
</dbReference>
<dbReference type="InterPro" id="IPR001279">
    <property type="entry name" value="Metallo-B-lactamas"/>
</dbReference>
<name>A9KC12_COXBN</name>
<proteinExistence type="predicted"/>
<dbReference type="InterPro" id="IPR036866">
    <property type="entry name" value="RibonucZ/Hydroxyglut_hydro"/>
</dbReference>
<dbReference type="Proteomes" id="UP000008555">
    <property type="component" value="Chromosome"/>
</dbReference>
<protein>
    <recommendedName>
        <fullName evidence="1">Metallo-beta-lactamase domain-containing protein</fullName>
    </recommendedName>
</protein>
<dbReference type="PANTHER" id="PTHR42663">
    <property type="entry name" value="HYDROLASE C777.06C-RELATED-RELATED"/>
    <property type="match status" value="1"/>
</dbReference>
<dbReference type="EMBL" id="CP000733">
    <property type="protein sequence ID" value="ABS77099.1"/>
    <property type="molecule type" value="Genomic_DNA"/>
</dbReference>